<feature type="transmembrane region" description="Helical" evidence="1">
    <location>
        <begin position="20"/>
        <end position="43"/>
    </location>
</feature>
<accession>A0A6B8KC63</accession>
<dbReference type="AlphaFoldDB" id="A0A6B8KC63"/>
<dbReference type="InterPro" id="IPR036465">
    <property type="entry name" value="vWFA_dom_sf"/>
</dbReference>
<keyword evidence="4" id="KW-1185">Reference proteome</keyword>
<sequence length="483" mass="50509">MRAAISSKLASLISDENGSVATIMGFAVIPVLLASGIAADYAVAQSAKTRLDSAADAAALAAIKAAETTMIALSATNPNAASQARLDGQAQGSKSFLAQAGKNGANLTSGPTISVSINGRTISASASYNASVPTNFGKIAGMKTMNMQNTAAASVTMPKYMDFYLLLDVSGSMGLPSTPAGEVALAAVNPDERANYPTGCRFACHFPGSQGYTLARANNIQLRVDAVGAGVAELMGQAQKTQVLPNQYRVGVYPFILHANTFVDLTSDLSGDAYSVATAINYNPATGSTDFGKLLDVGNESVFASSFNPNYRVTSNSPADVYPMGAGGTHIENIFNDISAKIVTVGDGSSQASRQPFVMFVSDGMEDSQWYTRSGGWTGYTTYPTAPGVTVSIRALDSTYCNVLKNRGVTVAVLQIPYPPFANPQSFGNYQEYKANNAQPNLSPAMQACASPGFYTYASTPQDIAAGIQKLFFQAVQLARLTQ</sequence>
<dbReference type="Gene3D" id="3.40.50.410">
    <property type="entry name" value="von Willebrand factor, type A domain"/>
    <property type="match status" value="1"/>
</dbReference>
<evidence type="ECO:0000313" key="4">
    <source>
        <dbReference type="Proteomes" id="UP000309061"/>
    </source>
</evidence>
<name>A0A6B8KC63_9HYPH</name>
<keyword evidence="1" id="KW-0472">Membrane</keyword>
<protein>
    <recommendedName>
        <fullName evidence="2">Putative Flp pilus-assembly TadG-like N-terminal domain-containing protein</fullName>
    </recommendedName>
</protein>
<feature type="domain" description="Putative Flp pilus-assembly TadG-like N-terminal" evidence="2">
    <location>
        <begin position="18"/>
        <end position="62"/>
    </location>
</feature>
<evidence type="ECO:0000313" key="3">
    <source>
        <dbReference type="EMBL" id="QGM45257.1"/>
    </source>
</evidence>
<dbReference type="EMBL" id="CP046052">
    <property type="protein sequence ID" value="QGM45257.1"/>
    <property type="molecule type" value="Genomic_DNA"/>
</dbReference>
<dbReference type="Pfam" id="PF13400">
    <property type="entry name" value="Tad"/>
    <property type="match status" value="1"/>
</dbReference>
<dbReference type="InterPro" id="IPR028087">
    <property type="entry name" value="Tad_N"/>
</dbReference>
<keyword evidence="1" id="KW-0812">Transmembrane</keyword>
<reference evidence="3 4" key="1">
    <citation type="submission" date="2019-11" db="EMBL/GenBank/DDBJ databases">
        <title>The genome sequence of Methylocystis heyeri.</title>
        <authorList>
            <person name="Oshkin I.Y."/>
            <person name="Miroshnikov K."/>
            <person name="Dedysh S.N."/>
        </authorList>
    </citation>
    <scope>NUCLEOTIDE SEQUENCE [LARGE SCALE GENOMIC DNA]</scope>
    <source>
        <strain evidence="3 4">H2</strain>
    </source>
</reference>
<gene>
    <name evidence="3" type="ORF">H2LOC_005860</name>
</gene>
<keyword evidence="1" id="KW-1133">Transmembrane helix</keyword>
<organism evidence="3 4">
    <name type="scientific">Methylocystis heyeri</name>
    <dbReference type="NCBI Taxonomy" id="391905"/>
    <lineage>
        <taxon>Bacteria</taxon>
        <taxon>Pseudomonadati</taxon>
        <taxon>Pseudomonadota</taxon>
        <taxon>Alphaproteobacteria</taxon>
        <taxon>Hyphomicrobiales</taxon>
        <taxon>Methylocystaceae</taxon>
        <taxon>Methylocystis</taxon>
    </lineage>
</organism>
<evidence type="ECO:0000256" key="1">
    <source>
        <dbReference type="SAM" id="Phobius"/>
    </source>
</evidence>
<dbReference type="RefSeq" id="WP_136495539.1">
    <property type="nucleotide sequence ID" value="NZ_CP046052.1"/>
</dbReference>
<dbReference type="Proteomes" id="UP000309061">
    <property type="component" value="Chromosome"/>
</dbReference>
<dbReference type="KEGG" id="mhey:H2LOC_005860"/>
<evidence type="ECO:0000259" key="2">
    <source>
        <dbReference type="Pfam" id="PF13400"/>
    </source>
</evidence>
<dbReference type="SUPFAM" id="SSF53300">
    <property type="entry name" value="vWA-like"/>
    <property type="match status" value="1"/>
</dbReference>
<proteinExistence type="predicted"/>
<dbReference type="OrthoDB" id="7624353at2"/>